<sequence>MGLRLVVLLAVFLASVASAVGGEALFWSVWFVVWACAQVGVGVLAEVCIRRRALSQGWDEADRPVMMRPVEWSLALVAMSAVWGSGHASLASGAALWVLILPMSWRERRRGRARARARDGGGAGE</sequence>
<dbReference type="Proteomes" id="UP000198318">
    <property type="component" value="Unassembled WGS sequence"/>
</dbReference>
<gene>
    <name evidence="2" type="ORF">SAMN05443665_1025125</name>
</gene>
<organism evidence="2 3">
    <name type="scientific">Actinomadura meyerae</name>
    <dbReference type="NCBI Taxonomy" id="240840"/>
    <lineage>
        <taxon>Bacteria</taxon>
        <taxon>Bacillati</taxon>
        <taxon>Actinomycetota</taxon>
        <taxon>Actinomycetes</taxon>
        <taxon>Streptosporangiales</taxon>
        <taxon>Thermomonosporaceae</taxon>
        <taxon>Actinomadura</taxon>
    </lineage>
</organism>
<keyword evidence="1" id="KW-1133">Transmembrane helix</keyword>
<proteinExistence type="predicted"/>
<keyword evidence="3" id="KW-1185">Reference proteome</keyword>
<dbReference type="OrthoDB" id="9912230at2"/>
<keyword evidence="1" id="KW-0472">Membrane</keyword>
<dbReference type="EMBL" id="FZOR01000025">
    <property type="protein sequence ID" value="SNT37185.1"/>
    <property type="molecule type" value="Genomic_DNA"/>
</dbReference>
<evidence type="ECO:0000313" key="2">
    <source>
        <dbReference type="EMBL" id="SNT37185.1"/>
    </source>
</evidence>
<dbReference type="AlphaFoldDB" id="A0A239M3H9"/>
<name>A0A239M3H9_9ACTN</name>
<reference evidence="2 3" key="1">
    <citation type="submission" date="2017-06" db="EMBL/GenBank/DDBJ databases">
        <authorList>
            <person name="Kim H.J."/>
            <person name="Triplett B.A."/>
        </authorList>
    </citation>
    <scope>NUCLEOTIDE SEQUENCE [LARGE SCALE GENOMIC DNA]</scope>
    <source>
        <strain evidence="2 3">DSM 44715</strain>
    </source>
</reference>
<accession>A0A239M3H9</accession>
<protein>
    <submittedName>
        <fullName evidence="2">Uncharacterized protein</fullName>
    </submittedName>
</protein>
<keyword evidence="1" id="KW-0812">Transmembrane</keyword>
<evidence type="ECO:0000313" key="3">
    <source>
        <dbReference type="Proteomes" id="UP000198318"/>
    </source>
</evidence>
<evidence type="ECO:0000256" key="1">
    <source>
        <dbReference type="SAM" id="Phobius"/>
    </source>
</evidence>
<feature type="transmembrane region" description="Helical" evidence="1">
    <location>
        <begin position="70"/>
        <end position="100"/>
    </location>
</feature>